<evidence type="ECO:0000256" key="4">
    <source>
        <dbReference type="ARBA" id="ARBA00022692"/>
    </source>
</evidence>
<dbReference type="AlphaFoldDB" id="A0A8K0KTY1"/>
<evidence type="ECO:0000256" key="9">
    <source>
        <dbReference type="ARBA" id="ARBA00023224"/>
    </source>
</evidence>
<dbReference type="PROSITE" id="PS50262">
    <property type="entry name" value="G_PROTEIN_RECEP_F1_2"/>
    <property type="match status" value="1"/>
</dbReference>
<dbReference type="OrthoDB" id="8178493at2759"/>
<comment type="caution">
    <text evidence="12">The sequence shown here is derived from an EMBL/GenBank/DDBJ whole genome shotgun (WGS) entry which is preliminary data.</text>
</comment>
<keyword evidence="13" id="KW-1185">Reference proteome</keyword>
<keyword evidence="3" id="KW-1003">Cell membrane</keyword>
<dbReference type="PANTHER" id="PTHR24228">
    <property type="entry name" value="B2 BRADYKININ RECEPTOR/ANGIOTENSIN II RECEPTOR"/>
    <property type="match status" value="1"/>
</dbReference>
<evidence type="ECO:0000259" key="11">
    <source>
        <dbReference type="PROSITE" id="PS50262"/>
    </source>
</evidence>
<comment type="similarity">
    <text evidence="2">Belongs to the G-protein coupled receptor 1 family.</text>
</comment>
<evidence type="ECO:0000256" key="5">
    <source>
        <dbReference type="ARBA" id="ARBA00022989"/>
    </source>
</evidence>
<dbReference type="InterPro" id="IPR000276">
    <property type="entry name" value="GPCR_Rhodpsn"/>
</dbReference>
<evidence type="ECO:0000256" key="7">
    <source>
        <dbReference type="ARBA" id="ARBA00023136"/>
    </source>
</evidence>
<dbReference type="InterPro" id="IPR017452">
    <property type="entry name" value="GPCR_Rhodpsn_7TM"/>
</dbReference>
<evidence type="ECO:0000256" key="6">
    <source>
        <dbReference type="ARBA" id="ARBA00023040"/>
    </source>
</evidence>
<evidence type="ECO:0000256" key="2">
    <source>
        <dbReference type="ARBA" id="ARBA00010663"/>
    </source>
</evidence>
<evidence type="ECO:0000313" key="12">
    <source>
        <dbReference type="EMBL" id="KAG8239715.1"/>
    </source>
</evidence>
<organism evidence="12 13">
    <name type="scientific">Ladona fulva</name>
    <name type="common">Scarce chaser dragonfly</name>
    <name type="synonym">Libellula fulva</name>
    <dbReference type="NCBI Taxonomy" id="123851"/>
    <lineage>
        <taxon>Eukaryota</taxon>
        <taxon>Metazoa</taxon>
        <taxon>Ecdysozoa</taxon>
        <taxon>Arthropoda</taxon>
        <taxon>Hexapoda</taxon>
        <taxon>Insecta</taxon>
        <taxon>Pterygota</taxon>
        <taxon>Palaeoptera</taxon>
        <taxon>Odonata</taxon>
        <taxon>Epiprocta</taxon>
        <taxon>Anisoptera</taxon>
        <taxon>Libelluloidea</taxon>
        <taxon>Libellulidae</taxon>
        <taxon>Ladona</taxon>
    </lineage>
</organism>
<keyword evidence="7 10" id="KW-0472">Membrane</keyword>
<dbReference type="Proteomes" id="UP000792457">
    <property type="component" value="Unassembled WGS sequence"/>
</dbReference>
<evidence type="ECO:0000256" key="1">
    <source>
        <dbReference type="ARBA" id="ARBA00004651"/>
    </source>
</evidence>
<proteinExistence type="inferred from homology"/>
<keyword evidence="5 10" id="KW-1133">Transmembrane helix</keyword>
<accession>A0A8K0KTY1</accession>
<dbReference type="Pfam" id="PF00001">
    <property type="entry name" value="7tm_1"/>
    <property type="match status" value="1"/>
</dbReference>
<evidence type="ECO:0000256" key="8">
    <source>
        <dbReference type="ARBA" id="ARBA00023170"/>
    </source>
</evidence>
<dbReference type="Gene3D" id="1.20.1070.10">
    <property type="entry name" value="Rhodopsin 7-helix transmembrane proteins"/>
    <property type="match status" value="1"/>
</dbReference>
<reference evidence="12" key="2">
    <citation type="submission" date="2017-10" db="EMBL/GenBank/DDBJ databases">
        <title>Ladona fulva Genome sequencing and assembly.</title>
        <authorList>
            <person name="Murali S."/>
            <person name="Richards S."/>
            <person name="Bandaranaike D."/>
            <person name="Bellair M."/>
            <person name="Blankenburg K."/>
            <person name="Chao H."/>
            <person name="Dinh H."/>
            <person name="Doddapaneni H."/>
            <person name="Dugan-Rocha S."/>
            <person name="Elkadiri S."/>
            <person name="Gnanaolivu R."/>
            <person name="Hernandez B."/>
            <person name="Skinner E."/>
            <person name="Javaid M."/>
            <person name="Lee S."/>
            <person name="Li M."/>
            <person name="Ming W."/>
            <person name="Munidasa M."/>
            <person name="Muniz J."/>
            <person name="Nguyen L."/>
            <person name="Hughes D."/>
            <person name="Osuji N."/>
            <person name="Pu L.-L."/>
            <person name="Puazo M."/>
            <person name="Qu C."/>
            <person name="Quiroz J."/>
            <person name="Raj R."/>
            <person name="Weissenberger G."/>
            <person name="Xin Y."/>
            <person name="Zou X."/>
            <person name="Han Y."/>
            <person name="Worley K."/>
            <person name="Muzny D."/>
            <person name="Gibbs R."/>
        </authorList>
    </citation>
    <scope>NUCLEOTIDE SEQUENCE</scope>
    <source>
        <strain evidence="12">Sampled in the wild</strain>
    </source>
</reference>
<dbReference type="PANTHER" id="PTHR24228:SF71">
    <property type="entry name" value="PROTEIN TRAPPED IN ENDODERM-1"/>
    <property type="match status" value="1"/>
</dbReference>
<feature type="transmembrane region" description="Helical" evidence="10">
    <location>
        <begin position="20"/>
        <end position="41"/>
    </location>
</feature>
<evidence type="ECO:0000256" key="10">
    <source>
        <dbReference type="SAM" id="Phobius"/>
    </source>
</evidence>
<reference evidence="12" key="1">
    <citation type="submission" date="2013-04" db="EMBL/GenBank/DDBJ databases">
        <authorList>
            <person name="Qu J."/>
            <person name="Murali S.C."/>
            <person name="Bandaranaike D."/>
            <person name="Bellair M."/>
            <person name="Blankenburg K."/>
            <person name="Chao H."/>
            <person name="Dinh H."/>
            <person name="Doddapaneni H."/>
            <person name="Downs B."/>
            <person name="Dugan-Rocha S."/>
            <person name="Elkadiri S."/>
            <person name="Gnanaolivu R.D."/>
            <person name="Hernandez B."/>
            <person name="Javaid M."/>
            <person name="Jayaseelan J.C."/>
            <person name="Lee S."/>
            <person name="Li M."/>
            <person name="Ming W."/>
            <person name="Munidasa M."/>
            <person name="Muniz J."/>
            <person name="Nguyen L."/>
            <person name="Ongeri F."/>
            <person name="Osuji N."/>
            <person name="Pu L.-L."/>
            <person name="Puazo M."/>
            <person name="Qu C."/>
            <person name="Quiroz J."/>
            <person name="Raj R."/>
            <person name="Weissenberger G."/>
            <person name="Xin Y."/>
            <person name="Zou X."/>
            <person name="Han Y."/>
            <person name="Richards S."/>
            <person name="Worley K."/>
            <person name="Muzny D."/>
            <person name="Gibbs R."/>
        </authorList>
    </citation>
    <scope>NUCLEOTIDE SEQUENCE</scope>
    <source>
        <strain evidence="12">Sampled in the wild</strain>
    </source>
</reference>
<dbReference type="EMBL" id="KZ309861">
    <property type="protein sequence ID" value="KAG8239715.1"/>
    <property type="molecule type" value="Genomic_DNA"/>
</dbReference>
<feature type="domain" description="G-protein coupled receptors family 1 profile" evidence="11">
    <location>
        <begin position="1"/>
        <end position="81"/>
    </location>
</feature>
<comment type="subcellular location">
    <subcellularLocation>
        <location evidence="1">Cell membrane</location>
        <topology evidence="1">Multi-pass membrane protein</topology>
    </subcellularLocation>
</comment>
<feature type="transmembrane region" description="Helical" evidence="10">
    <location>
        <begin position="61"/>
        <end position="79"/>
    </location>
</feature>
<name>A0A8K0KTY1_LADFU</name>
<dbReference type="GO" id="GO:0004930">
    <property type="term" value="F:G protein-coupled receptor activity"/>
    <property type="evidence" value="ECO:0007669"/>
    <property type="project" value="UniProtKB-KW"/>
</dbReference>
<dbReference type="SUPFAM" id="SSF81321">
    <property type="entry name" value="Family A G protein-coupled receptor-like"/>
    <property type="match status" value="1"/>
</dbReference>
<keyword evidence="4 10" id="KW-0812">Transmembrane</keyword>
<keyword evidence="6" id="KW-0297">G-protein coupled receptor</keyword>
<sequence length="81" mass="9001">MITAFALLRCSKLRSHATTAFVVSLCLSDLMFCAINLPLTASRYINEAWVLGDTLCKLFPFFFYGNVAVSLMSMVAITVNR</sequence>
<dbReference type="GO" id="GO:0005886">
    <property type="term" value="C:plasma membrane"/>
    <property type="evidence" value="ECO:0007669"/>
    <property type="project" value="UniProtKB-SubCell"/>
</dbReference>
<evidence type="ECO:0000313" key="13">
    <source>
        <dbReference type="Proteomes" id="UP000792457"/>
    </source>
</evidence>
<evidence type="ECO:0000256" key="3">
    <source>
        <dbReference type="ARBA" id="ARBA00022475"/>
    </source>
</evidence>
<gene>
    <name evidence="12" type="ORF">J437_LFUL019073</name>
</gene>
<keyword evidence="8" id="KW-0675">Receptor</keyword>
<keyword evidence="9" id="KW-0807">Transducer</keyword>
<protein>
    <recommendedName>
        <fullName evidence="11">G-protein coupled receptors family 1 profile domain-containing protein</fullName>
    </recommendedName>
</protein>